<dbReference type="Gene3D" id="3.40.50.720">
    <property type="entry name" value="NAD(P)-binding Rossmann-like Domain"/>
    <property type="match status" value="1"/>
</dbReference>
<name>A0A6A6IMJ6_9PLEO</name>
<dbReference type="RefSeq" id="XP_033685784.1">
    <property type="nucleotide sequence ID" value="XM_033822895.1"/>
</dbReference>
<comment type="similarity">
    <text evidence="2">Belongs to the NAD(P)-dependent epimerase/dehydratase family. Dihydroflavonol-4-reductase subfamily.</text>
</comment>
<organism evidence="4 5">
    <name type="scientific">Trematosphaeria pertusa</name>
    <dbReference type="NCBI Taxonomy" id="390896"/>
    <lineage>
        <taxon>Eukaryota</taxon>
        <taxon>Fungi</taxon>
        <taxon>Dikarya</taxon>
        <taxon>Ascomycota</taxon>
        <taxon>Pezizomycotina</taxon>
        <taxon>Dothideomycetes</taxon>
        <taxon>Pleosporomycetidae</taxon>
        <taxon>Pleosporales</taxon>
        <taxon>Massarineae</taxon>
        <taxon>Trematosphaeriaceae</taxon>
        <taxon>Trematosphaeria</taxon>
    </lineage>
</organism>
<dbReference type="Pfam" id="PF01370">
    <property type="entry name" value="Epimerase"/>
    <property type="match status" value="1"/>
</dbReference>
<feature type="non-terminal residue" evidence="4">
    <location>
        <position position="333"/>
    </location>
</feature>
<dbReference type="InterPro" id="IPR050425">
    <property type="entry name" value="NAD(P)_dehydrat-like"/>
</dbReference>
<evidence type="ECO:0000256" key="2">
    <source>
        <dbReference type="ARBA" id="ARBA00023445"/>
    </source>
</evidence>
<evidence type="ECO:0000313" key="5">
    <source>
        <dbReference type="Proteomes" id="UP000800094"/>
    </source>
</evidence>
<dbReference type="PANTHER" id="PTHR10366:SF562">
    <property type="entry name" value="ALDEHYDE REDUCTASE II (AFU_ORTHOLOGUE AFUA_1G11360)"/>
    <property type="match status" value="1"/>
</dbReference>
<accession>A0A6A6IMJ6</accession>
<dbReference type="AlphaFoldDB" id="A0A6A6IMJ6"/>
<dbReference type="InterPro" id="IPR036291">
    <property type="entry name" value="NAD(P)-bd_dom_sf"/>
</dbReference>
<dbReference type="InterPro" id="IPR001509">
    <property type="entry name" value="Epimerase_deHydtase"/>
</dbReference>
<keyword evidence="1" id="KW-0560">Oxidoreductase</keyword>
<feature type="domain" description="NAD-dependent epimerase/dehydratase" evidence="3">
    <location>
        <begin position="10"/>
        <end position="141"/>
    </location>
</feature>
<dbReference type="EMBL" id="ML987193">
    <property type="protein sequence ID" value="KAF2250780.1"/>
    <property type="molecule type" value="Genomic_DNA"/>
</dbReference>
<proteinExistence type="inferred from homology"/>
<protein>
    <submittedName>
        <fullName evidence="4">NAD(P)-binding protein</fullName>
    </submittedName>
</protein>
<dbReference type="GO" id="GO:0016616">
    <property type="term" value="F:oxidoreductase activity, acting on the CH-OH group of donors, NAD or NADP as acceptor"/>
    <property type="evidence" value="ECO:0007669"/>
    <property type="project" value="TreeGrafter"/>
</dbReference>
<dbReference type="GeneID" id="54576225"/>
<evidence type="ECO:0000256" key="1">
    <source>
        <dbReference type="ARBA" id="ARBA00023002"/>
    </source>
</evidence>
<reference evidence="4" key="1">
    <citation type="journal article" date="2020" name="Stud. Mycol.">
        <title>101 Dothideomycetes genomes: a test case for predicting lifestyles and emergence of pathogens.</title>
        <authorList>
            <person name="Haridas S."/>
            <person name="Albert R."/>
            <person name="Binder M."/>
            <person name="Bloem J."/>
            <person name="Labutti K."/>
            <person name="Salamov A."/>
            <person name="Andreopoulos B."/>
            <person name="Baker S."/>
            <person name="Barry K."/>
            <person name="Bills G."/>
            <person name="Bluhm B."/>
            <person name="Cannon C."/>
            <person name="Castanera R."/>
            <person name="Culley D."/>
            <person name="Daum C."/>
            <person name="Ezra D."/>
            <person name="Gonzalez J."/>
            <person name="Henrissat B."/>
            <person name="Kuo A."/>
            <person name="Liang C."/>
            <person name="Lipzen A."/>
            <person name="Lutzoni F."/>
            <person name="Magnuson J."/>
            <person name="Mondo S."/>
            <person name="Nolan M."/>
            <person name="Ohm R."/>
            <person name="Pangilinan J."/>
            <person name="Park H.-J."/>
            <person name="Ramirez L."/>
            <person name="Alfaro M."/>
            <person name="Sun H."/>
            <person name="Tritt A."/>
            <person name="Yoshinaga Y."/>
            <person name="Zwiers L.-H."/>
            <person name="Turgeon B."/>
            <person name="Goodwin S."/>
            <person name="Spatafora J."/>
            <person name="Crous P."/>
            <person name="Grigoriev I."/>
        </authorList>
    </citation>
    <scope>NUCLEOTIDE SEQUENCE</scope>
    <source>
        <strain evidence="4">CBS 122368</strain>
    </source>
</reference>
<sequence>MPPVPPGSLILVTGGNGYIAGVTIQKLLAAGFRVRGTVRDASRYDWMPSQYGPNFSLVEIADMAAPGAFDEAVKGVDGIAHIASPVVFVSDPQAVIVPAIQNAVGLLEAAAKEESVKSVVYTSSKAACVQMEPNKPYHITQSSYNEDSKAAWTLPVTADFARAALNYCCAKTESEQRCFKWVQENKPHFTFNTVVPNVNFGTVTRPDKTGFISSSGILRFVWEGNLAVAAMFPPEWFVDVEDSALLHIAVLTQPDVQNERLFAFAGPFCYKEILEIFRKSLPERKFADDPEEVLDCGTVDNTRSVELLKRMGKENGFSSLEEAVRKWIPLMLK</sequence>
<evidence type="ECO:0000259" key="3">
    <source>
        <dbReference type="Pfam" id="PF01370"/>
    </source>
</evidence>
<evidence type="ECO:0000313" key="4">
    <source>
        <dbReference type="EMBL" id="KAF2250780.1"/>
    </source>
</evidence>
<dbReference type="PANTHER" id="PTHR10366">
    <property type="entry name" value="NAD DEPENDENT EPIMERASE/DEHYDRATASE"/>
    <property type="match status" value="1"/>
</dbReference>
<dbReference type="Proteomes" id="UP000800094">
    <property type="component" value="Unassembled WGS sequence"/>
</dbReference>
<dbReference type="SUPFAM" id="SSF51735">
    <property type="entry name" value="NAD(P)-binding Rossmann-fold domains"/>
    <property type="match status" value="1"/>
</dbReference>
<keyword evidence="5" id="KW-1185">Reference proteome</keyword>
<gene>
    <name evidence="4" type="ORF">BU26DRAFT_408326</name>
</gene>
<dbReference type="OrthoDB" id="2735536at2759"/>